<dbReference type="Pfam" id="PF11412">
    <property type="entry name" value="DsbD_N"/>
    <property type="match status" value="1"/>
</dbReference>
<reference evidence="3 4" key="1">
    <citation type="submission" date="2018-07" db="EMBL/GenBank/DDBJ databases">
        <title>Genome sequence of Nitratireductor thuwali#1536.</title>
        <authorList>
            <person name="Michoud G."/>
            <person name="Merlino G."/>
            <person name="Sefrji F.O."/>
            <person name="Daffonchio D."/>
        </authorList>
    </citation>
    <scope>NUCLEOTIDE SEQUENCE [LARGE SCALE GENOMIC DNA]</scope>
    <source>
        <strain evidence="4">Nit1536</strain>
    </source>
</reference>
<dbReference type="InterPro" id="IPR028250">
    <property type="entry name" value="DsbDN"/>
</dbReference>
<feature type="signal peptide" evidence="1">
    <location>
        <begin position="1"/>
        <end position="39"/>
    </location>
</feature>
<sequence length="286" mass="30362">MRFASLSLRFRPGRHIFAVMKTLLLASALLVASGSPALASSSQWMESEGGAVRIVSTGLSDARGVARGALEIRLKPGWKTYWRAPGEAGIPPQIELSPSSAAQAVEIHYPAPAWVTDEYSTWSGYKHSVALPLTFKMEAANSGGIIEGEVLLGICETICIPFQAAFSFDSGADPDNPQDALLVQRAFMALPGQPREGLRIVKAERRPGEIILSADIAGDPDAAQLFLAGADDLQLGVPRHMGGGRFSVPLMGGTPQGGGREQEISYTLVQAAEAVTGEIQVPQEIR</sequence>
<keyword evidence="4" id="KW-1185">Reference proteome</keyword>
<evidence type="ECO:0000313" key="3">
    <source>
        <dbReference type="EMBL" id="UUP18799.1"/>
    </source>
</evidence>
<dbReference type="EMBL" id="CP030941">
    <property type="protein sequence ID" value="UUP18799.1"/>
    <property type="molecule type" value="Genomic_DNA"/>
</dbReference>
<evidence type="ECO:0000259" key="2">
    <source>
        <dbReference type="Pfam" id="PF11412"/>
    </source>
</evidence>
<organism evidence="3 4">
    <name type="scientific">Nitratireductor thuwali</name>
    <dbReference type="NCBI Taxonomy" id="2267699"/>
    <lineage>
        <taxon>Bacteria</taxon>
        <taxon>Pseudomonadati</taxon>
        <taxon>Pseudomonadota</taxon>
        <taxon>Alphaproteobacteria</taxon>
        <taxon>Hyphomicrobiales</taxon>
        <taxon>Phyllobacteriaceae</taxon>
        <taxon>Nitratireductor</taxon>
    </lineage>
</organism>
<feature type="chain" id="PRO_5047351199" description="Thiol:disulfide interchange protein DsbD N-terminal domain-containing protein" evidence="1">
    <location>
        <begin position="40"/>
        <end position="286"/>
    </location>
</feature>
<feature type="domain" description="Thiol:disulfide interchange protein DsbD N-terminal" evidence="2">
    <location>
        <begin position="67"/>
        <end position="166"/>
    </location>
</feature>
<evidence type="ECO:0000313" key="4">
    <source>
        <dbReference type="Proteomes" id="UP001342418"/>
    </source>
</evidence>
<proteinExistence type="predicted"/>
<keyword evidence="1" id="KW-0732">Signal</keyword>
<gene>
    <name evidence="3" type="ORF">NTH_03283</name>
</gene>
<dbReference type="RefSeq" id="WP_338531001.1">
    <property type="nucleotide sequence ID" value="NZ_CP030941.1"/>
</dbReference>
<evidence type="ECO:0000256" key="1">
    <source>
        <dbReference type="SAM" id="SignalP"/>
    </source>
</evidence>
<dbReference type="Proteomes" id="UP001342418">
    <property type="component" value="Chromosome"/>
</dbReference>
<protein>
    <recommendedName>
        <fullName evidence="2">Thiol:disulfide interchange protein DsbD N-terminal domain-containing protein</fullName>
    </recommendedName>
</protein>
<accession>A0ABY5MLE2</accession>
<name>A0ABY5MLE2_9HYPH</name>